<evidence type="ECO:0000313" key="1">
    <source>
        <dbReference type="EMBL" id="RFO96630.1"/>
    </source>
</evidence>
<organism evidence="1 2">
    <name type="scientific">Rhodoferax lacus</name>
    <dbReference type="NCBI Taxonomy" id="2184758"/>
    <lineage>
        <taxon>Bacteria</taxon>
        <taxon>Pseudomonadati</taxon>
        <taxon>Pseudomonadota</taxon>
        <taxon>Betaproteobacteria</taxon>
        <taxon>Burkholderiales</taxon>
        <taxon>Comamonadaceae</taxon>
        <taxon>Rhodoferax</taxon>
    </lineage>
</organism>
<dbReference type="InterPro" id="IPR045445">
    <property type="entry name" value="DUF6502"/>
</dbReference>
<proteinExistence type="predicted"/>
<dbReference type="Pfam" id="PF20112">
    <property type="entry name" value="DUF6502"/>
    <property type="match status" value="1"/>
</dbReference>
<dbReference type="EMBL" id="QFZK01000006">
    <property type="protein sequence ID" value="RFO96630.1"/>
    <property type="molecule type" value="Genomic_DNA"/>
</dbReference>
<protein>
    <submittedName>
        <fullName evidence="1">Uncharacterized protein</fullName>
    </submittedName>
</protein>
<comment type="caution">
    <text evidence="1">The sequence shown here is derived from an EMBL/GenBank/DDBJ whole genome shotgun (WGS) entry which is preliminary data.</text>
</comment>
<dbReference type="RefSeq" id="WP_117177264.1">
    <property type="nucleotide sequence ID" value="NZ_QFZK01000006.1"/>
</dbReference>
<reference evidence="1 2" key="1">
    <citation type="submission" date="2018-05" db="EMBL/GenBank/DDBJ databases">
        <title>Rhodoferax soyangensis sp.nov., isolated from an oligotrophic freshwater lake.</title>
        <authorList>
            <person name="Park M."/>
        </authorList>
    </citation>
    <scope>NUCLEOTIDE SEQUENCE [LARGE SCALE GENOMIC DNA]</scope>
    <source>
        <strain evidence="1 2">IMCC26218</strain>
    </source>
</reference>
<keyword evidence="2" id="KW-1185">Reference proteome</keyword>
<sequence length="285" mass="31336">MDDPASPMPQAALVQALRRVLMPLVRLMLASGITFQFLSEMLKSLYVEVAERDFRIDNKPPTDSRISLMSGVHRKDVSRLRTELRAEVPAPSSVVSLGAHLVAVWLGTPAYLDEAGQPLALPRFRSEGGELSFEALVASVNSDIRSKVVLDEWMRLGIARLDEDRRVCLNADAFIPTEGFDEKAFYFGHNLHDHLAAAAHNLQGLQPPFMDRSVHYDALGAESAQALAKQALELGMKALLAVNKSAMQAEKRDADVPAPERQRMTFGVYFYAEPVDAKPPAGEGV</sequence>
<accession>A0A3E1RDF0</accession>
<name>A0A3E1RDF0_9BURK</name>
<dbReference type="OrthoDB" id="6356376at2"/>
<gene>
    <name evidence="1" type="ORF">DIC66_11425</name>
</gene>
<dbReference type="Proteomes" id="UP000260665">
    <property type="component" value="Unassembled WGS sequence"/>
</dbReference>
<dbReference type="AlphaFoldDB" id="A0A3E1RDF0"/>
<evidence type="ECO:0000313" key="2">
    <source>
        <dbReference type="Proteomes" id="UP000260665"/>
    </source>
</evidence>